<dbReference type="RefSeq" id="WP_143075645.1">
    <property type="nucleotide sequence ID" value="NZ_FORX01000015.1"/>
</dbReference>
<dbReference type="CDD" id="cd06223">
    <property type="entry name" value="PRTases_typeI"/>
    <property type="match status" value="1"/>
</dbReference>
<accession>A0A1I3X8D2</accession>
<evidence type="ECO:0000313" key="2">
    <source>
        <dbReference type="Proteomes" id="UP000198635"/>
    </source>
</evidence>
<dbReference type="InterPro" id="IPR000836">
    <property type="entry name" value="PRTase_dom"/>
</dbReference>
<protein>
    <recommendedName>
        <fullName evidence="3">Amidophosphoribosyltransferase</fullName>
    </recommendedName>
</protein>
<gene>
    <name evidence="1" type="ORF">SAMN04488082_11588</name>
</gene>
<evidence type="ECO:0000313" key="1">
    <source>
        <dbReference type="EMBL" id="SFK15597.1"/>
    </source>
</evidence>
<dbReference type="AlphaFoldDB" id="A0A1I3X8D2"/>
<keyword evidence="2" id="KW-1185">Reference proteome</keyword>
<dbReference type="OrthoDB" id="9779910at2"/>
<dbReference type="Gene3D" id="3.40.50.2020">
    <property type="match status" value="1"/>
</dbReference>
<evidence type="ECO:0008006" key="3">
    <source>
        <dbReference type="Google" id="ProtNLM"/>
    </source>
</evidence>
<reference evidence="2" key="1">
    <citation type="submission" date="2016-10" db="EMBL/GenBank/DDBJ databases">
        <authorList>
            <person name="Varghese N."/>
            <person name="Submissions S."/>
        </authorList>
    </citation>
    <scope>NUCLEOTIDE SEQUENCE [LARGE SCALE GENOMIC DNA]</scope>
    <source>
        <strain evidence="2">DSM 5918</strain>
    </source>
</reference>
<dbReference type="Proteomes" id="UP000198635">
    <property type="component" value="Unassembled WGS sequence"/>
</dbReference>
<dbReference type="STRING" id="52560.SAMN04488082_11588"/>
<sequence length="202" mass="22907">MNEFVIESNYFLSRKINAFFHTDYVGYKKPGNPNYINILKNTYNSYSASYLNSAVNDLLNVLHTDLPLIVKKINSEPIYVCVVPRAKSTYQPNQLLFKKTVSYVSSNINGLIDETNGIVRHTNTKTTHLPPNTPNYENDGDYPYKGITKNTCHISDSIRNKSILLVDDIYTQTINIIEDAIEALLEQGAKSVIFYSVAKTVR</sequence>
<dbReference type="SUPFAM" id="SSF53271">
    <property type="entry name" value="PRTase-like"/>
    <property type="match status" value="1"/>
</dbReference>
<dbReference type="InterPro" id="IPR029057">
    <property type="entry name" value="PRTase-like"/>
</dbReference>
<dbReference type="EMBL" id="FORX01000015">
    <property type="protein sequence ID" value="SFK15597.1"/>
    <property type="molecule type" value="Genomic_DNA"/>
</dbReference>
<proteinExistence type="predicted"/>
<name>A0A1I3X8D2_9BACT</name>
<organism evidence="1 2">
    <name type="scientific">Desulfomicrobium apsheronum</name>
    <dbReference type="NCBI Taxonomy" id="52560"/>
    <lineage>
        <taxon>Bacteria</taxon>
        <taxon>Pseudomonadati</taxon>
        <taxon>Thermodesulfobacteriota</taxon>
        <taxon>Desulfovibrionia</taxon>
        <taxon>Desulfovibrionales</taxon>
        <taxon>Desulfomicrobiaceae</taxon>
        <taxon>Desulfomicrobium</taxon>
    </lineage>
</organism>